<name>A0A7G8BP01_9BACT</name>
<feature type="domain" description="Peptidase M56" evidence="2">
    <location>
        <begin position="90"/>
        <end position="282"/>
    </location>
</feature>
<feature type="transmembrane region" description="Helical" evidence="1">
    <location>
        <begin position="20"/>
        <end position="38"/>
    </location>
</feature>
<keyword evidence="1" id="KW-0472">Membrane</keyword>
<dbReference type="InterPro" id="IPR008756">
    <property type="entry name" value="Peptidase_M56"/>
</dbReference>
<reference evidence="3 4" key="1">
    <citation type="submission" date="2020-08" db="EMBL/GenBank/DDBJ databases">
        <title>Edaphobacter telluris sp. nov. and Acidobacterium dinghuensis sp. nov., two acidobacteria isolated from forest soil.</title>
        <authorList>
            <person name="Fu J."/>
            <person name="Qiu L."/>
        </authorList>
    </citation>
    <scope>NUCLEOTIDE SEQUENCE [LARGE SCALE GENOMIC DNA]</scope>
    <source>
        <strain evidence="3">4Y35</strain>
    </source>
</reference>
<dbReference type="AlphaFoldDB" id="A0A7G8BP01"/>
<keyword evidence="1" id="KW-0812">Transmembrane</keyword>
<dbReference type="InterPro" id="IPR052173">
    <property type="entry name" value="Beta-lactam_resp_regulator"/>
</dbReference>
<dbReference type="RefSeq" id="WP_186746312.1">
    <property type="nucleotide sequence ID" value="NZ_CP060394.1"/>
</dbReference>
<feature type="transmembrane region" description="Helical" evidence="1">
    <location>
        <begin position="47"/>
        <end position="68"/>
    </location>
</feature>
<proteinExistence type="predicted"/>
<organism evidence="3 4">
    <name type="scientific">Alloacidobacterium dinghuense</name>
    <dbReference type="NCBI Taxonomy" id="2763107"/>
    <lineage>
        <taxon>Bacteria</taxon>
        <taxon>Pseudomonadati</taxon>
        <taxon>Acidobacteriota</taxon>
        <taxon>Terriglobia</taxon>
        <taxon>Terriglobales</taxon>
        <taxon>Acidobacteriaceae</taxon>
        <taxon>Alloacidobacterium</taxon>
    </lineage>
</organism>
<dbReference type="Proteomes" id="UP000515312">
    <property type="component" value="Chromosome"/>
</dbReference>
<keyword evidence="1" id="KW-1133">Transmembrane helix</keyword>
<evidence type="ECO:0000256" key="1">
    <source>
        <dbReference type="SAM" id="Phobius"/>
    </source>
</evidence>
<evidence type="ECO:0000313" key="3">
    <source>
        <dbReference type="EMBL" id="QNI34271.1"/>
    </source>
</evidence>
<accession>A0A7G8BP01</accession>
<dbReference type="Pfam" id="PF05569">
    <property type="entry name" value="Peptidase_M56"/>
    <property type="match status" value="1"/>
</dbReference>
<dbReference type="PANTHER" id="PTHR34978">
    <property type="entry name" value="POSSIBLE SENSOR-TRANSDUCER PROTEIN BLAR"/>
    <property type="match status" value="1"/>
</dbReference>
<gene>
    <name evidence="3" type="ORF">H7849_10470</name>
</gene>
<dbReference type="CDD" id="cd07341">
    <property type="entry name" value="M56_BlaR1_MecR1_like"/>
    <property type="match status" value="1"/>
</dbReference>
<protein>
    <submittedName>
        <fullName evidence="3">M56 family metallopeptidase</fullName>
    </submittedName>
</protein>
<keyword evidence="4" id="KW-1185">Reference proteome</keyword>
<evidence type="ECO:0000313" key="4">
    <source>
        <dbReference type="Proteomes" id="UP000515312"/>
    </source>
</evidence>
<feature type="transmembrane region" description="Helical" evidence="1">
    <location>
        <begin position="88"/>
        <end position="111"/>
    </location>
</feature>
<dbReference type="KEGG" id="adin:H7849_10470"/>
<dbReference type="EMBL" id="CP060394">
    <property type="protein sequence ID" value="QNI34271.1"/>
    <property type="molecule type" value="Genomic_DNA"/>
</dbReference>
<sequence>MNWFAMQSVAQVAVERVVNSLPEGILVALFAWLLLRLIGRQNSGTRFAVWFMALLAVVCLSLAGGWKLDVGTFLPAISHLHSQIVVPAVWAVILLSSWAIVSTLAIARLLAGLWQVWAIRRSSKEIDLSQLDPNIQKLFQNHSRMARLAVSDRVKVPAAIGFWKPAIVLPSWTQRELAPDELKPILIHELTHLNRRDDWTNLLQKIVRAVFFFHPAVWWIDARLSIEREMACDDAVLANTGNARAYASCLIDLLEKSCERRGWTMAQAAVHRAKDLSLRITRILDAKRPSTTRVWKPALALTSVFSLACLCLSYCTPQLVAFGPAAHNTKEQADRHAEDQDLIPMQGMVIPASYHPPAPTPKALNAPVNHKPVKRPHQPKAVTPKLATTYKQKTTPNVMLAKAVEPLINQQPAPMIQMVMFIESTTYGQPCNSGNPQTSAPRWNTRILQIVFITSAQNAAQTEVLSSQI</sequence>
<evidence type="ECO:0000259" key="2">
    <source>
        <dbReference type="Pfam" id="PF05569"/>
    </source>
</evidence>
<dbReference type="PANTHER" id="PTHR34978:SF3">
    <property type="entry name" value="SLR0241 PROTEIN"/>
    <property type="match status" value="1"/>
</dbReference>